<name>A0ABT7MLP3_9BACL</name>
<reference evidence="16 17" key="1">
    <citation type="submission" date="2023-06" db="EMBL/GenBank/DDBJ databases">
        <title>Influencing factors and mechanism of Cr(VI) reduction by facultative anaerobic Exiguobacterium sp. PY14.</title>
        <authorList>
            <person name="Zou L."/>
        </authorList>
    </citation>
    <scope>NUCLEOTIDE SEQUENCE [LARGE SCALE GENOMIC DNA]</scope>
    <source>
        <strain evidence="16 17">PY14</strain>
    </source>
</reference>
<accession>A0ABT7MLP3</accession>
<dbReference type="SUPFAM" id="SSF52540">
    <property type="entry name" value="P-loop containing nucleoside triphosphate hydrolases"/>
    <property type="match status" value="1"/>
</dbReference>
<comment type="function">
    <text evidence="12">Necessary for flagellar biosynthesis. May be involved in translocation of the flagellum.</text>
</comment>
<dbReference type="SMART" id="SM00382">
    <property type="entry name" value="AAA"/>
    <property type="match status" value="1"/>
</dbReference>
<dbReference type="Gene3D" id="1.20.120.1380">
    <property type="entry name" value="Flagellar FlhF biosynthesis protein, N domain"/>
    <property type="match status" value="1"/>
</dbReference>
<evidence type="ECO:0000256" key="2">
    <source>
        <dbReference type="ARBA" id="ARBA00008531"/>
    </source>
</evidence>
<keyword evidence="8" id="KW-0653">Protein transport</keyword>
<dbReference type="RefSeq" id="WP_214833656.1">
    <property type="nucleotide sequence ID" value="NZ_CP183077.1"/>
</dbReference>
<evidence type="ECO:0000313" key="17">
    <source>
        <dbReference type="Proteomes" id="UP001230807"/>
    </source>
</evidence>
<keyword evidence="16" id="KW-0969">Cilium</keyword>
<sequence length="359" mass="40502">MQIKKYTGKTMAEAMAKVKQEFGDDAVILNSRQVKKGWLGLFASQHVEVIAALEKAPLAVKPRTVAKPVAATKPEPAPRHQPQPRNVAYAAPEISGARRLPAPLAHVEALLASESFQGEAWDEAIQELYYTTKSVDAVERYVRDQIQNSFLPVPEPKRYMMLVGPTGVGKTTTLAKLAAHYKLEHGLSVGLITTDTYRIAAIEQLKTYAEILDIPVEVAYDFDDFKRAKQLFARKDIILIDTAGRNFRDEAYVEQFERHHDFSETSLSLVLSLTSKMRDMEMIYRQFEPLPLGSLIFTKADETSDIHAMYRMVRESGLPVAWLTDGQEVPDDLVPGEPDRLTDRLLEKEGWTQWTKQDV</sequence>
<comment type="caution">
    <text evidence="16">The sequence shown here is derived from an EMBL/GenBank/DDBJ whole genome shotgun (WGS) entry which is preliminary data.</text>
</comment>
<dbReference type="PANTHER" id="PTHR43134">
    <property type="entry name" value="SIGNAL RECOGNITION PARTICLE RECEPTOR SUBUNIT ALPHA"/>
    <property type="match status" value="1"/>
</dbReference>
<feature type="domain" description="AAA+ ATPase" evidence="14">
    <location>
        <begin position="156"/>
        <end position="318"/>
    </location>
</feature>
<dbReference type="CDD" id="cd17873">
    <property type="entry name" value="FlhF"/>
    <property type="match status" value="1"/>
</dbReference>
<comment type="similarity">
    <text evidence="2">Belongs to the GTP-binding SRP family.</text>
</comment>
<gene>
    <name evidence="16" type="ORF">QR695_02560</name>
</gene>
<evidence type="ECO:0000259" key="14">
    <source>
        <dbReference type="SMART" id="SM00382"/>
    </source>
</evidence>
<keyword evidence="16" id="KW-0966">Cell projection</keyword>
<evidence type="ECO:0000259" key="15">
    <source>
        <dbReference type="SMART" id="SM00962"/>
    </source>
</evidence>
<keyword evidence="10" id="KW-0472">Membrane</keyword>
<keyword evidence="7" id="KW-1005">Bacterial flagellum biogenesis</keyword>
<dbReference type="SMART" id="SM00962">
    <property type="entry name" value="SRP54"/>
    <property type="match status" value="1"/>
</dbReference>
<dbReference type="EMBL" id="JASWER010000001">
    <property type="protein sequence ID" value="MDL5375886.1"/>
    <property type="molecule type" value="Genomic_DNA"/>
</dbReference>
<keyword evidence="16" id="KW-0282">Flagellum</keyword>
<keyword evidence="5" id="KW-1003">Cell membrane</keyword>
<evidence type="ECO:0000256" key="12">
    <source>
        <dbReference type="ARBA" id="ARBA00025337"/>
    </source>
</evidence>
<evidence type="ECO:0000313" key="16">
    <source>
        <dbReference type="EMBL" id="MDL5375886.1"/>
    </source>
</evidence>
<keyword evidence="9" id="KW-0342">GTP-binding</keyword>
<keyword evidence="11" id="KW-1006">Bacterial flagellum protein export</keyword>
<dbReference type="InterPro" id="IPR000897">
    <property type="entry name" value="SRP54_GTPase_dom"/>
</dbReference>
<evidence type="ECO:0000256" key="7">
    <source>
        <dbReference type="ARBA" id="ARBA00022795"/>
    </source>
</evidence>
<dbReference type="Gene3D" id="3.40.50.300">
    <property type="entry name" value="P-loop containing nucleotide triphosphate hydrolases"/>
    <property type="match status" value="1"/>
</dbReference>
<evidence type="ECO:0000256" key="10">
    <source>
        <dbReference type="ARBA" id="ARBA00023136"/>
    </source>
</evidence>
<dbReference type="InterPro" id="IPR027417">
    <property type="entry name" value="P-loop_NTPase"/>
</dbReference>
<evidence type="ECO:0000256" key="13">
    <source>
        <dbReference type="ARBA" id="ARBA00030866"/>
    </source>
</evidence>
<dbReference type="Proteomes" id="UP001230807">
    <property type="component" value="Unassembled WGS sequence"/>
</dbReference>
<dbReference type="PANTHER" id="PTHR43134:SF3">
    <property type="entry name" value="FLAGELLAR BIOSYNTHESIS PROTEIN FLHF"/>
    <property type="match status" value="1"/>
</dbReference>
<keyword evidence="6" id="KW-0547">Nucleotide-binding</keyword>
<evidence type="ECO:0000256" key="11">
    <source>
        <dbReference type="ARBA" id="ARBA00023225"/>
    </source>
</evidence>
<protein>
    <recommendedName>
        <fullName evidence="3">Flagellar biosynthesis protein FlhF</fullName>
    </recommendedName>
    <alternativeName>
        <fullName evidence="13">Flagella-associated GTP-binding protein</fullName>
    </alternativeName>
</protein>
<keyword evidence="17" id="KW-1185">Reference proteome</keyword>
<comment type="subcellular location">
    <subcellularLocation>
        <location evidence="1">Cell membrane</location>
        <topology evidence="1">Peripheral membrane protein</topology>
        <orientation evidence="1">Cytoplasmic side</orientation>
    </subcellularLocation>
</comment>
<dbReference type="Pfam" id="PF00448">
    <property type="entry name" value="SRP54"/>
    <property type="match status" value="1"/>
</dbReference>
<dbReference type="InterPro" id="IPR047040">
    <property type="entry name" value="FlhF__GTPase_dom"/>
</dbReference>
<evidence type="ECO:0000256" key="3">
    <source>
        <dbReference type="ARBA" id="ARBA00014919"/>
    </source>
</evidence>
<evidence type="ECO:0000256" key="1">
    <source>
        <dbReference type="ARBA" id="ARBA00004413"/>
    </source>
</evidence>
<evidence type="ECO:0000256" key="9">
    <source>
        <dbReference type="ARBA" id="ARBA00023134"/>
    </source>
</evidence>
<feature type="domain" description="SRP54-type proteins GTP-binding" evidence="15">
    <location>
        <begin position="157"/>
        <end position="347"/>
    </location>
</feature>
<evidence type="ECO:0000256" key="4">
    <source>
        <dbReference type="ARBA" id="ARBA00022448"/>
    </source>
</evidence>
<evidence type="ECO:0000256" key="8">
    <source>
        <dbReference type="ARBA" id="ARBA00022927"/>
    </source>
</evidence>
<keyword evidence="4" id="KW-0813">Transport</keyword>
<organism evidence="16 17">
    <name type="scientific">Exiguobacterium mexicanum</name>
    <dbReference type="NCBI Taxonomy" id="340146"/>
    <lineage>
        <taxon>Bacteria</taxon>
        <taxon>Bacillati</taxon>
        <taxon>Bacillota</taxon>
        <taxon>Bacilli</taxon>
        <taxon>Bacillales</taxon>
        <taxon>Bacillales Family XII. Incertae Sedis</taxon>
        <taxon>Exiguobacterium</taxon>
    </lineage>
</organism>
<evidence type="ECO:0000256" key="5">
    <source>
        <dbReference type="ARBA" id="ARBA00022475"/>
    </source>
</evidence>
<evidence type="ECO:0000256" key="6">
    <source>
        <dbReference type="ARBA" id="ARBA00022741"/>
    </source>
</evidence>
<proteinExistence type="inferred from homology"/>
<dbReference type="InterPro" id="IPR003593">
    <property type="entry name" value="AAA+_ATPase"/>
</dbReference>